<dbReference type="Gramene" id="A08p08610.2_BraZ1">
    <property type="protein sequence ID" value="A08p08610.2_BraZ1.CDS.1"/>
    <property type="gene ID" value="A08g08610.2_BraZ1"/>
</dbReference>
<dbReference type="Proteomes" id="UP000694005">
    <property type="component" value="Chromosome A08"/>
</dbReference>
<dbReference type="EMBL" id="LS974624">
    <property type="protein sequence ID" value="CAG7897195.1"/>
    <property type="molecule type" value="Genomic_DNA"/>
</dbReference>
<protein>
    <submittedName>
        <fullName evidence="1">Uncharacterized protein</fullName>
    </submittedName>
</protein>
<organism evidence="1 2">
    <name type="scientific">Brassica campestris</name>
    <name type="common">Field mustard</name>
    <dbReference type="NCBI Taxonomy" id="3711"/>
    <lineage>
        <taxon>Eukaryota</taxon>
        <taxon>Viridiplantae</taxon>
        <taxon>Streptophyta</taxon>
        <taxon>Embryophyta</taxon>
        <taxon>Tracheophyta</taxon>
        <taxon>Spermatophyta</taxon>
        <taxon>Magnoliopsida</taxon>
        <taxon>eudicotyledons</taxon>
        <taxon>Gunneridae</taxon>
        <taxon>Pentapetalae</taxon>
        <taxon>rosids</taxon>
        <taxon>malvids</taxon>
        <taxon>Brassicales</taxon>
        <taxon>Brassicaceae</taxon>
        <taxon>Brassiceae</taxon>
        <taxon>Brassica</taxon>
    </lineage>
</organism>
<feature type="non-terminal residue" evidence="1">
    <location>
        <position position="59"/>
    </location>
</feature>
<evidence type="ECO:0000313" key="1">
    <source>
        <dbReference type="EMBL" id="CAG7897195.1"/>
    </source>
</evidence>
<sequence length="59" mass="7199">MIHEPEEFYNFIPCTSPHRNKKIPIITKLPYLESLEFKLQQLFFYQGKDEISMYQAFKK</sequence>
<accession>A0A8D9HCY2</accession>
<gene>
    <name evidence="1" type="ORF">BRAPAZ1V2_A08P08610.2</name>
</gene>
<proteinExistence type="predicted"/>
<name>A0A8D9HCY2_BRACM</name>
<evidence type="ECO:0000313" key="2">
    <source>
        <dbReference type="Proteomes" id="UP000694005"/>
    </source>
</evidence>
<dbReference type="AlphaFoldDB" id="A0A8D9HCY2"/>
<reference evidence="1 2" key="1">
    <citation type="submission" date="2021-07" db="EMBL/GenBank/DDBJ databases">
        <authorList>
            <consortium name="Genoscope - CEA"/>
            <person name="William W."/>
        </authorList>
    </citation>
    <scope>NUCLEOTIDE SEQUENCE [LARGE SCALE GENOMIC DNA]</scope>
</reference>